<feature type="transmembrane region" description="Helical" evidence="10">
    <location>
        <begin position="140"/>
        <end position="159"/>
    </location>
</feature>
<dbReference type="Pfam" id="PF23259">
    <property type="entry name" value="CHX17_C"/>
    <property type="match status" value="1"/>
</dbReference>
<keyword evidence="8 10" id="KW-0472">Membrane</keyword>
<keyword evidence="15" id="KW-1185">Reference proteome</keyword>
<evidence type="ECO:0000259" key="13">
    <source>
        <dbReference type="Pfam" id="PF23259"/>
    </source>
</evidence>
<comment type="similarity">
    <text evidence="9">Belongs to the monovalent cation:proton antiporter 2 (CPA2) transporter (TC 2.A.37) family. CHX (TC 2.A.37.4) subfamily.</text>
</comment>
<evidence type="ECO:0008006" key="16">
    <source>
        <dbReference type="Google" id="ProtNLM"/>
    </source>
</evidence>
<evidence type="ECO:0000256" key="6">
    <source>
        <dbReference type="ARBA" id="ARBA00022989"/>
    </source>
</evidence>
<dbReference type="GO" id="GO:0006813">
    <property type="term" value="P:potassium ion transport"/>
    <property type="evidence" value="ECO:0007669"/>
    <property type="project" value="UniProtKB-KW"/>
</dbReference>
<dbReference type="EMBL" id="JBBNAG010000006">
    <property type="protein sequence ID" value="KAK9126754.1"/>
    <property type="molecule type" value="Genomic_DNA"/>
</dbReference>
<dbReference type="GO" id="GO:0012505">
    <property type="term" value="C:endomembrane system"/>
    <property type="evidence" value="ECO:0007669"/>
    <property type="project" value="TreeGrafter"/>
</dbReference>
<comment type="subcellular location">
    <subcellularLocation>
        <location evidence="1">Membrane</location>
        <topology evidence="1">Multi-pass membrane protein</topology>
    </subcellularLocation>
</comment>
<feature type="domain" description="Cation/H+ exchanger transmembrane" evidence="11">
    <location>
        <begin position="12"/>
        <end position="342"/>
    </location>
</feature>
<dbReference type="Proteomes" id="UP001419268">
    <property type="component" value="Unassembled WGS sequence"/>
</dbReference>
<dbReference type="Pfam" id="PF00999">
    <property type="entry name" value="Na_H_Exchanger"/>
    <property type="match status" value="1"/>
</dbReference>
<dbReference type="Pfam" id="PF23256">
    <property type="entry name" value="CHX17_2nd"/>
    <property type="match status" value="1"/>
</dbReference>
<dbReference type="AlphaFoldDB" id="A0AAP0J3H5"/>
<feature type="domain" description="Cation/H(+) antiporter central" evidence="12">
    <location>
        <begin position="395"/>
        <end position="523"/>
    </location>
</feature>
<dbReference type="GO" id="GO:0015297">
    <property type="term" value="F:antiporter activity"/>
    <property type="evidence" value="ECO:0007669"/>
    <property type="project" value="InterPro"/>
</dbReference>
<keyword evidence="4 10" id="KW-0812">Transmembrane</keyword>
<sequence length="701" mass="78247">MFPENGTLQYNSIAVLAMMLFIFVIGLRMDTTMVRNAEKKVLYAGLFGMALPFVLVIRVVVYYRGLMNPAMSTTSSAVGLASSLSMTGFMVIYLVLKELNLLNSDIGRLALNTAMVTDAAAFNAILLFETMKQSSHDKSIIFKFMGSVGCLGALVLFVLRPMATWASRKTLPGQPVSQFYVVVFIMSVLLVGFVSDFIGATVVEGPLLLALVLPDGPPIGTTLVARTETIVELLMPLIYAQVGQIVDVSIVKFDSVDSRAFAFIVFVGCLGKFWGTVLPLLYFKMPLRPAITLGFIMGLRGQVELFTYLHWLDYGMLHREDFTFLVLLLLLITAISGPMIAIMDKPIPTYTMHSNERRTIEQLPLNAELHMLTCIYDQENVPALLKLLDASHSPVVMYALHLVELIGRAAPMFISHKRPKITGNYKHAESSKPIISAFKKYEESNKQVQIQAFTVVSPFNTVYRDIERFALEKKAYLVIMPFQMRCNEVRDNSRTTYRTERMVNAAVLSHAPCSIGIFVDRGRHPTWTTTSSSSSTHCVAPYRVIVLFLGGPDSREALAYANRMVGKENVSMSIVRFVLSEENNENKRKDDEVVETFVTNNLRKENVVYNEVTLKDGLETISIIRRLNDGNYDLWIVGRGEGVTSSEALVKGLSEWSENRELGVVGDFIASPDFNSTASVLVLQQHVMSGEEEEDEERDDN</sequence>
<dbReference type="PANTHER" id="PTHR32468">
    <property type="entry name" value="CATION/H + ANTIPORTER"/>
    <property type="match status" value="1"/>
</dbReference>
<evidence type="ECO:0000256" key="1">
    <source>
        <dbReference type="ARBA" id="ARBA00004141"/>
    </source>
</evidence>
<name>A0AAP0J3H5_9MAGN</name>
<proteinExistence type="inferred from homology"/>
<feature type="transmembrane region" description="Helical" evidence="10">
    <location>
        <begin position="41"/>
        <end position="63"/>
    </location>
</feature>
<dbReference type="InterPro" id="IPR057290">
    <property type="entry name" value="CHX17_C"/>
</dbReference>
<dbReference type="GO" id="GO:0016020">
    <property type="term" value="C:membrane"/>
    <property type="evidence" value="ECO:0007669"/>
    <property type="project" value="UniProtKB-SubCell"/>
</dbReference>
<evidence type="ECO:0000256" key="10">
    <source>
        <dbReference type="SAM" id="Phobius"/>
    </source>
</evidence>
<keyword evidence="7" id="KW-0406">Ion transport</keyword>
<dbReference type="GO" id="GO:1902600">
    <property type="term" value="P:proton transmembrane transport"/>
    <property type="evidence" value="ECO:0007669"/>
    <property type="project" value="InterPro"/>
</dbReference>
<comment type="caution">
    <text evidence="14">The sequence shown here is derived from an EMBL/GenBank/DDBJ whole genome shotgun (WGS) entry which is preliminary data.</text>
</comment>
<evidence type="ECO:0000259" key="12">
    <source>
        <dbReference type="Pfam" id="PF23256"/>
    </source>
</evidence>
<protein>
    <recommendedName>
        <fullName evidence="16">Cation/H+ exchanger domain-containing protein</fullName>
    </recommendedName>
</protein>
<feature type="transmembrane region" description="Helical" evidence="10">
    <location>
        <begin position="260"/>
        <end position="283"/>
    </location>
</feature>
<evidence type="ECO:0000313" key="15">
    <source>
        <dbReference type="Proteomes" id="UP001419268"/>
    </source>
</evidence>
<evidence type="ECO:0000256" key="5">
    <source>
        <dbReference type="ARBA" id="ARBA00022958"/>
    </source>
</evidence>
<evidence type="ECO:0000256" key="4">
    <source>
        <dbReference type="ARBA" id="ARBA00022692"/>
    </source>
</evidence>
<feature type="transmembrane region" description="Helical" evidence="10">
    <location>
        <begin position="322"/>
        <end position="343"/>
    </location>
</feature>
<reference evidence="14 15" key="1">
    <citation type="submission" date="2024-01" db="EMBL/GenBank/DDBJ databases">
        <title>Genome assemblies of Stephania.</title>
        <authorList>
            <person name="Yang L."/>
        </authorList>
    </citation>
    <scope>NUCLEOTIDE SEQUENCE [LARGE SCALE GENOMIC DNA]</scope>
    <source>
        <strain evidence="14">JXDWG</strain>
        <tissue evidence="14">Leaf</tissue>
    </source>
</reference>
<evidence type="ECO:0000256" key="3">
    <source>
        <dbReference type="ARBA" id="ARBA00022538"/>
    </source>
</evidence>
<dbReference type="InterPro" id="IPR006153">
    <property type="entry name" value="Cation/H_exchanger_TM"/>
</dbReference>
<dbReference type="GO" id="GO:0006885">
    <property type="term" value="P:regulation of pH"/>
    <property type="evidence" value="ECO:0007669"/>
    <property type="project" value="TreeGrafter"/>
</dbReference>
<keyword evidence="2" id="KW-0813">Transport</keyword>
<dbReference type="InterPro" id="IPR057291">
    <property type="entry name" value="CHX17_2nd"/>
</dbReference>
<feature type="domain" description="Cation/H(+) antiporter C-terminal" evidence="13">
    <location>
        <begin position="544"/>
        <end position="686"/>
    </location>
</feature>
<dbReference type="Gene3D" id="1.20.1530.20">
    <property type="match status" value="1"/>
</dbReference>
<feature type="transmembrane region" description="Helical" evidence="10">
    <location>
        <begin position="179"/>
        <end position="203"/>
    </location>
</feature>
<feature type="transmembrane region" description="Helical" evidence="10">
    <location>
        <begin position="12"/>
        <end position="29"/>
    </location>
</feature>
<accession>A0AAP0J3H5</accession>
<keyword evidence="5" id="KW-0630">Potassium</keyword>
<keyword evidence="6 10" id="KW-1133">Transmembrane helix</keyword>
<dbReference type="InterPro" id="IPR050794">
    <property type="entry name" value="CPA2_transporter"/>
</dbReference>
<evidence type="ECO:0000313" key="14">
    <source>
        <dbReference type="EMBL" id="KAK9126754.1"/>
    </source>
</evidence>
<feature type="transmembrane region" description="Helical" evidence="10">
    <location>
        <begin position="75"/>
        <end position="96"/>
    </location>
</feature>
<dbReference type="PANTHER" id="PTHR32468:SF109">
    <property type="entry name" value="CATION_H(+) ANTIPORTER 24-RELATED"/>
    <property type="match status" value="1"/>
</dbReference>
<evidence type="ECO:0000256" key="8">
    <source>
        <dbReference type="ARBA" id="ARBA00023136"/>
    </source>
</evidence>
<dbReference type="InterPro" id="IPR038770">
    <property type="entry name" value="Na+/solute_symporter_sf"/>
</dbReference>
<evidence type="ECO:0000256" key="7">
    <source>
        <dbReference type="ARBA" id="ARBA00023065"/>
    </source>
</evidence>
<feature type="transmembrane region" description="Helical" evidence="10">
    <location>
        <begin position="108"/>
        <end position="128"/>
    </location>
</feature>
<organism evidence="14 15">
    <name type="scientific">Stephania cephalantha</name>
    <dbReference type="NCBI Taxonomy" id="152367"/>
    <lineage>
        <taxon>Eukaryota</taxon>
        <taxon>Viridiplantae</taxon>
        <taxon>Streptophyta</taxon>
        <taxon>Embryophyta</taxon>
        <taxon>Tracheophyta</taxon>
        <taxon>Spermatophyta</taxon>
        <taxon>Magnoliopsida</taxon>
        <taxon>Ranunculales</taxon>
        <taxon>Menispermaceae</taxon>
        <taxon>Menispermoideae</taxon>
        <taxon>Cissampelideae</taxon>
        <taxon>Stephania</taxon>
    </lineage>
</organism>
<evidence type="ECO:0000256" key="2">
    <source>
        <dbReference type="ARBA" id="ARBA00022448"/>
    </source>
</evidence>
<keyword evidence="3" id="KW-0633">Potassium transport</keyword>
<evidence type="ECO:0000259" key="11">
    <source>
        <dbReference type="Pfam" id="PF00999"/>
    </source>
</evidence>
<evidence type="ECO:0000256" key="9">
    <source>
        <dbReference type="ARBA" id="ARBA00038341"/>
    </source>
</evidence>
<gene>
    <name evidence="14" type="ORF">Scep_015600</name>
</gene>